<feature type="region of interest" description="Disordered" evidence="1">
    <location>
        <begin position="218"/>
        <end position="239"/>
    </location>
</feature>
<keyword evidence="2" id="KW-0472">Membrane</keyword>
<dbReference type="AlphaFoldDB" id="A0A1A8WNI5"/>
<proteinExistence type="predicted"/>
<dbReference type="Pfam" id="PF05795">
    <property type="entry name" value="Plasmodium_Vir"/>
    <property type="match status" value="2"/>
</dbReference>
<sequence>MTDIDKDIDLLPTNYYYTRLNTWFRKDGDESKCDKLERDLPNYSGIKDFCLKLTGNLRNFNRLKFAGPFEKYPCTILNYWTHDQLFNVVIKKGTSNNITDLISGIRPIWYKLIEATKCDVRSQMIFEKYFITMKKLYYYATNYDTIERHIKENGSKCNANIKNYLEAVDNLYNQTKGKCNSGRDLDCSVLKDIEQVYQLDKFKKLDCKVETSSILTSESDEQSLEGKQPGDPSNLISGAKTDAIDGTASNSVIGAIFPILGSSIIFFITYKFTPLKLWIQSRILGKKIIGHNSNEEDINESLENNYENFNAIEEYDHNISYNPL</sequence>
<evidence type="ECO:0000313" key="4">
    <source>
        <dbReference type="Proteomes" id="UP000078560"/>
    </source>
</evidence>
<organism evidence="3 4">
    <name type="scientific">Plasmodium ovale curtisi</name>
    <dbReference type="NCBI Taxonomy" id="864141"/>
    <lineage>
        <taxon>Eukaryota</taxon>
        <taxon>Sar</taxon>
        <taxon>Alveolata</taxon>
        <taxon>Apicomplexa</taxon>
        <taxon>Aconoidasida</taxon>
        <taxon>Haemosporida</taxon>
        <taxon>Plasmodiidae</taxon>
        <taxon>Plasmodium</taxon>
        <taxon>Plasmodium (Plasmodium)</taxon>
    </lineage>
</organism>
<dbReference type="InterPro" id="IPR008780">
    <property type="entry name" value="Plasmodium_Vir"/>
</dbReference>
<keyword evidence="2" id="KW-0812">Transmembrane</keyword>
<evidence type="ECO:0000256" key="2">
    <source>
        <dbReference type="SAM" id="Phobius"/>
    </source>
</evidence>
<dbReference type="Proteomes" id="UP000078560">
    <property type="component" value="Unassembled WGS sequence"/>
</dbReference>
<evidence type="ECO:0000313" key="3">
    <source>
        <dbReference type="EMBL" id="SBS94447.1"/>
    </source>
</evidence>
<keyword evidence="2" id="KW-1133">Transmembrane helix</keyword>
<reference evidence="4" key="1">
    <citation type="submission" date="2016-05" db="EMBL/GenBank/DDBJ databases">
        <authorList>
            <person name="Naeem Raeece"/>
        </authorList>
    </citation>
    <scope>NUCLEOTIDE SEQUENCE [LARGE SCALE GENOMIC DNA]</scope>
</reference>
<accession>A0A1A8WNI5</accession>
<dbReference type="EMBL" id="FLQU01001771">
    <property type="protein sequence ID" value="SBS94447.1"/>
    <property type="molecule type" value="Genomic_DNA"/>
</dbReference>
<evidence type="ECO:0000256" key="1">
    <source>
        <dbReference type="SAM" id="MobiDB-lite"/>
    </source>
</evidence>
<feature type="transmembrane region" description="Helical" evidence="2">
    <location>
        <begin position="252"/>
        <end position="272"/>
    </location>
</feature>
<name>A0A1A8WNI5_PLAOA</name>
<protein>
    <submittedName>
        <fullName evidence="3">PIR Superfamily Protein</fullName>
    </submittedName>
</protein>
<gene>
    <name evidence="3" type="ORF">POVCU2_0088050</name>
</gene>